<evidence type="ECO:0000256" key="2">
    <source>
        <dbReference type="SAM" id="MobiDB-lite"/>
    </source>
</evidence>
<dbReference type="GO" id="GO:0034397">
    <property type="term" value="P:telomere localization"/>
    <property type="evidence" value="ECO:0007669"/>
    <property type="project" value="InterPro"/>
</dbReference>
<dbReference type="PANTHER" id="PTHR47300">
    <property type="entry name" value="PROTEIN KASH5"/>
    <property type="match status" value="1"/>
</dbReference>
<feature type="coiled-coil region" evidence="1">
    <location>
        <begin position="413"/>
        <end position="445"/>
    </location>
</feature>
<dbReference type="GO" id="GO:0000781">
    <property type="term" value="C:chromosome, telomeric region"/>
    <property type="evidence" value="ECO:0007669"/>
    <property type="project" value="TreeGrafter"/>
</dbReference>
<comment type="caution">
    <text evidence="4">The sequence shown here is derived from an EMBL/GenBank/DDBJ whole genome shotgun (WGS) entry which is preliminary data.</text>
</comment>
<keyword evidence="1" id="KW-0175">Coiled coil</keyword>
<sequence>MLRRTVSFPIETRRLQQLGLLNCAPHGVTSCSVLDLPALLRGHQGSRQREDERRGRYWGPAEAGQWEDERRGRYRGPAEAGQWEDERRGQYRGPAEPAQWEDERRGRYRGPAEAGQWEDDGSTGGPRWRDMYASPDQLRSDSVEDDGYDYEEGKQNDESVRLYVSEEERILNSADLSSEERRDVLAELVYSRSRLKQLNSELQRTVDVADDSNTLLRTENTALRNQVKGMKQSIHESEQLMDELEEIRSLLVEKDDATGNLEAYIKQLEKEKEILEDQIEVIGSEMSRIIPDRATDKKKITNLSQALQALQLQLEESRLALDHRDEVICKKDFVVEQLEQSLTEYSSIAQDLKEKMKDLESQLAEALVNGGEGGYMALDGTLSAATQRSISLGEELGLLPPIMEDSCDGEEKIEEEQRVEERVEREADEKKAEVVKEEKQMLEEKSVVWSDLVGGVRAAGGFTLGFLVPLGVLVSIVPGCYNHCTGLGFTDTFWSTARNLIQPYCNNNTWYFQPNNNTYYKGLTSA</sequence>
<accession>A0AAN8KY18</accession>
<reference evidence="4 5" key="1">
    <citation type="submission" date="2021-04" db="EMBL/GenBank/DDBJ databases">
        <authorList>
            <person name="De Guttry C."/>
            <person name="Zahm M."/>
            <person name="Klopp C."/>
            <person name="Cabau C."/>
            <person name="Louis A."/>
            <person name="Berthelot C."/>
            <person name="Parey E."/>
            <person name="Roest Crollius H."/>
            <person name="Montfort J."/>
            <person name="Robinson-Rechavi M."/>
            <person name="Bucao C."/>
            <person name="Bouchez O."/>
            <person name="Gislard M."/>
            <person name="Lluch J."/>
            <person name="Milhes M."/>
            <person name="Lampietro C."/>
            <person name="Lopez Roques C."/>
            <person name="Donnadieu C."/>
            <person name="Braasch I."/>
            <person name="Desvignes T."/>
            <person name="Postlethwait J."/>
            <person name="Bobe J."/>
            <person name="Wedekind C."/>
            <person name="Guiguen Y."/>
        </authorList>
    </citation>
    <scope>NUCLEOTIDE SEQUENCE [LARGE SCALE GENOMIC DNA]</scope>
    <source>
        <strain evidence="4">Cs_M1</strain>
        <tissue evidence="4">Blood</tissue>
    </source>
</reference>
<dbReference type="Proteomes" id="UP001356427">
    <property type="component" value="Unassembled WGS sequence"/>
</dbReference>
<dbReference type="EMBL" id="JAGTTL010000028">
    <property type="protein sequence ID" value="KAK6299607.1"/>
    <property type="molecule type" value="Genomic_DNA"/>
</dbReference>
<evidence type="ECO:0000313" key="5">
    <source>
        <dbReference type="Proteomes" id="UP001356427"/>
    </source>
</evidence>
<proteinExistence type="predicted"/>
<dbReference type="AlphaFoldDB" id="A0AAN8KY18"/>
<feature type="region of interest" description="Disordered" evidence="2">
    <location>
        <begin position="68"/>
        <end position="155"/>
    </location>
</feature>
<dbReference type="GO" id="GO:0005640">
    <property type="term" value="C:nuclear outer membrane"/>
    <property type="evidence" value="ECO:0007669"/>
    <property type="project" value="TreeGrafter"/>
</dbReference>
<dbReference type="PANTHER" id="PTHR47300:SF1">
    <property type="entry name" value="PROTEIN KASH5"/>
    <property type="match status" value="1"/>
</dbReference>
<dbReference type="InterPro" id="IPR028168">
    <property type="entry name" value="KASH5_CC"/>
</dbReference>
<dbReference type="GO" id="GO:0000800">
    <property type="term" value="C:lateral element"/>
    <property type="evidence" value="ECO:0007669"/>
    <property type="project" value="TreeGrafter"/>
</dbReference>
<gene>
    <name evidence="4" type="ORF">J4Q44_G00296400</name>
</gene>
<organism evidence="4 5">
    <name type="scientific">Coregonus suidteri</name>
    <dbReference type="NCBI Taxonomy" id="861788"/>
    <lineage>
        <taxon>Eukaryota</taxon>
        <taxon>Metazoa</taxon>
        <taxon>Chordata</taxon>
        <taxon>Craniata</taxon>
        <taxon>Vertebrata</taxon>
        <taxon>Euteleostomi</taxon>
        <taxon>Actinopterygii</taxon>
        <taxon>Neopterygii</taxon>
        <taxon>Teleostei</taxon>
        <taxon>Protacanthopterygii</taxon>
        <taxon>Salmoniformes</taxon>
        <taxon>Salmonidae</taxon>
        <taxon>Coregoninae</taxon>
        <taxon>Coregonus</taxon>
    </lineage>
</organism>
<dbReference type="PROSITE" id="PS51257">
    <property type="entry name" value="PROKAR_LIPOPROTEIN"/>
    <property type="match status" value="1"/>
</dbReference>
<keyword evidence="5" id="KW-1185">Reference proteome</keyword>
<feature type="coiled-coil region" evidence="1">
    <location>
        <begin position="227"/>
        <end position="369"/>
    </location>
</feature>
<dbReference type="GO" id="GO:0051653">
    <property type="term" value="P:spindle localization"/>
    <property type="evidence" value="ECO:0007669"/>
    <property type="project" value="TreeGrafter"/>
</dbReference>
<evidence type="ECO:0000259" key="3">
    <source>
        <dbReference type="Pfam" id="PF14662"/>
    </source>
</evidence>
<feature type="domain" description="KASH5-like coiled-coil" evidence="3">
    <location>
        <begin position="185"/>
        <end position="365"/>
    </location>
</feature>
<protein>
    <recommendedName>
        <fullName evidence="3">KASH5-like coiled-coil domain-containing protein</fullName>
    </recommendedName>
</protein>
<evidence type="ECO:0000256" key="1">
    <source>
        <dbReference type="SAM" id="Coils"/>
    </source>
</evidence>
<dbReference type="GO" id="GO:0007015">
    <property type="term" value="P:actin filament organization"/>
    <property type="evidence" value="ECO:0007669"/>
    <property type="project" value="TreeGrafter"/>
</dbReference>
<dbReference type="GO" id="GO:0007129">
    <property type="term" value="P:homologous chromosome pairing at meiosis"/>
    <property type="evidence" value="ECO:0007669"/>
    <property type="project" value="TreeGrafter"/>
</dbReference>
<dbReference type="InterPro" id="IPR028170">
    <property type="entry name" value="KASH5"/>
</dbReference>
<dbReference type="GO" id="GO:0090220">
    <property type="term" value="P:chromosome localization to nuclear envelope involved in homologous chromosome segregation"/>
    <property type="evidence" value="ECO:0007669"/>
    <property type="project" value="TreeGrafter"/>
</dbReference>
<dbReference type="GO" id="GO:0051225">
    <property type="term" value="P:spindle assembly"/>
    <property type="evidence" value="ECO:0007669"/>
    <property type="project" value="TreeGrafter"/>
</dbReference>
<dbReference type="GO" id="GO:0034993">
    <property type="term" value="C:meiotic nuclear membrane microtubule tethering complex"/>
    <property type="evidence" value="ECO:0007669"/>
    <property type="project" value="InterPro"/>
</dbReference>
<evidence type="ECO:0000313" key="4">
    <source>
        <dbReference type="EMBL" id="KAK6299607.1"/>
    </source>
</evidence>
<dbReference type="GO" id="GO:0090619">
    <property type="term" value="C:meiotic spindle pole"/>
    <property type="evidence" value="ECO:0007669"/>
    <property type="project" value="TreeGrafter"/>
</dbReference>
<dbReference type="Pfam" id="PF14662">
    <property type="entry name" value="KASH_CCD"/>
    <property type="match status" value="1"/>
</dbReference>
<dbReference type="GO" id="GO:0070840">
    <property type="term" value="F:dynein complex binding"/>
    <property type="evidence" value="ECO:0007669"/>
    <property type="project" value="TreeGrafter"/>
</dbReference>
<name>A0AAN8KY18_9TELE</name>